<reference evidence="1 2" key="1">
    <citation type="submission" date="2019-03" db="EMBL/GenBank/DDBJ databases">
        <title>Single cell metagenomics reveals metabolic interactions within the superorganism composed of flagellate Streblomastix strix and complex community of Bacteroidetes bacteria on its surface.</title>
        <authorList>
            <person name="Treitli S.C."/>
            <person name="Kolisko M."/>
            <person name="Husnik F."/>
            <person name="Keeling P."/>
            <person name="Hampl V."/>
        </authorList>
    </citation>
    <scope>NUCLEOTIDE SEQUENCE [LARGE SCALE GENOMIC DNA]</scope>
    <source>
        <strain evidence="1">ST1C</strain>
    </source>
</reference>
<organism evidence="1 2">
    <name type="scientific">Streblomastix strix</name>
    <dbReference type="NCBI Taxonomy" id="222440"/>
    <lineage>
        <taxon>Eukaryota</taxon>
        <taxon>Metamonada</taxon>
        <taxon>Preaxostyla</taxon>
        <taxon>Oxymonadida</taxon>
        <taxon>Streblomastigidae</taxon>
        <taxon>Streblomastix</taxon>
    </lineage>
</organism>
<dbReference type="OrthoDB" id="1431247at2759"/>
<sequence length="141" mass="16005">MSNADEGSISQFKTKKKKRISITGFESFCQSDNKKALIGASIMLFACADGYSFPTQYENEFVVHAELPEILKDKVKVDYDRVCNILSLKYCTIKEHHEVSKEGASFKSDISEHRFGQLRCEFNLPDEYNDQISEITASSTN</sequence>
<accession>A0A5J4WBX2</accession>
<name>A0A5J4WBX2_9EUKA</name>
<dbReference type="EMBL" id="SNRW01002669">
    <property type="protein sequence ID" value="KAA6392065.1"/>
    <property type="molecule type" value="Genomic_DNA"/>
</dbReference>
<dbReference type="InterPro" id="IPR008978">
    <property type="entry name" value="HSP20-like_chaperone"/>
</dbReference>
<evidence type="ECO:0008006" key="3">
    <source>
        <dbReference type="Google" id="ProtNLM"/>
    </source>
</evidence>
<protein>
    <recommendedName>
        <fullName evidence="3">SHSP domain-containing protein</fullName>
    </recommendedName>
</protein>
<dbReference type="AlphaFoldDB" id="A0A5J4WBX2"/>
<gene>
    <name evidence="1" type="ORF">EZS28_012407</name>
</gene>
<evidence type="ECO:0000313" key="2">
    <source>
        <dbReference type="Proteomes" id="UP000324800"/>
    </source>
</evidence>
<dbReference type="SUPFAM" id="SSF49764">
    <property type="entry name" value="HSP20-like chaperones"/>
    <property type="match status" value="1"/>
</dbReference>
<proteinExistence type="predicted"/>
<dbReference type="CDD" id="cd06464">
    <property type="entry name" value="ACD_sHsps-like"/>
    <property type="match status" value="1"/>
</dbReference>
<dbReference type="Gene3D" id="2.60.40.790">
    <property type="match status" value="1"/>
</dbReference>
<dbReference type="Proteomes" id="UP000324800">
    <property type="component" value="Unassembled WGS sequence"/>
</dbReference>
<evidence type="ECO:0000313" key="1">
    <source>
        <dbReference type="EMBL" id="KAA6392065.1"/>
    </source>
</evidence>
<comment type="caution">
    <text evidence="1">The sequence shown here is derived from an EMBL/GenBank/DDBJ whole genome shotgun (WGS) entry which is preliminary data.</text>
</comment>